<sequence>MSALCAEVDRPRAVVVAVHGGATTARYFDLPGLPRLSLLRLGARLGFTVLALDRPGYGASEPYEDAFDAPERRADATYRTIDALLGTDSRGAGVFLMAHSAGCDLAVNMAADPRGSSLLGVELAGTGRRKHPEALRRIDEVRRTRRSTAVRDLLWQPEAVYPSELVGGRAVSSASPPYESTVVREWPADFPRLAPQIQVPVRFSYAEYEQVWRCDPEALAEITGFFTACPRFVTYRQPDTGHNISVSYAVESYHRSVFLFVEDCVRGRPAGDCRAEEPTS</sequence>
<evidence type="ECO:0000259" key="1">
    <source>
        <dbReference type="Pfam" id="PF12697"/>
    </source>
</evidence>
<dbReference type="Pfam" id="PF12697">
    <property type="entry name" value="Abhydrolase_6"/>
    <property type="match status" value="1"/>
</dbReference>
<evidence type="ECO:0000313" key="2">
    <source>
        <dbReference type="EMBL" id="NKY57816.1"/>
    </source>
</evidence>
<dbReference type="InterPro" id="IPR000073">
    <property type="entry name" value="AB_hydrolase_1"/>
</dbReference>
<dbReference type="Gene3D" id="3.40.50.1820">
    <property type="entry name" value="alpha/beta hydrolase"/>
    <property type="match status" value="1"/>
</dbReference>
<reference evidence="2 3" key="1">
    <citation type="submission" date="2020-04" db="EMBL/GenBank/DDBJ databases">
        <title>MicrobeNet Type strains.</title>
        <authorList>
            <person name="Nicholson A.C."/>
        </authorList>
    </citation>
    <scope>NUCLEOTIDE SEQUENCE [LARGE SCALE GENOMIC DNA]</scope>
    <source>
        <strain evidence="2 3">JCM 3332</strain>
    </source>
</reference>
<gene>
    <name evidence="2" type="ORF">HGA15_17000</name>
</gene>
<dbReference type="Proteomes" id="UP000570678">
    <property type="component" value="Unassembled WGS sequence"/>
</dbReference>
<feature type="domain" description="AB hydrolase-1" evidence="1">
    <location>
        <begin position="15"/>
        <end position="243"/>
    </location>
</feature>
<dbReference type="AlphaFoldDB" id="A0A846YDU3"/>
<protein>
    <submittedName>
        <fullName evidence="2">Alpha/beta hydrolase</fullName>
    </submittedName>
</protein>
<keyword evidence="2" id="KW-0378">Hydrolase</keyword>
<comment type="caution">
    <text evidence="2">The sequence shown here is derived from an EMBL/GenBank/DDBJ whole genome shotgun (WGS) entry which is preliminary data.</text>
</comment>
<dbReference type="InterPro" id="IPR029058">
    <property type="entry name" value="AB_hydrolase_fold"/>
</dbReference>
<keyword evidence="3" id="KW-1185">Reference proteome</keyword>
<accession>A0A846YDU3</accession>
<dbReference type="EMBL" id="JAAXOT010000008">
    <property type="protein sequence ID" value="NKY57816.1"/>
    <property type="molecule type" value="Genomic_DNA"/>
</dbReference>
<evidence type="ECO:0000313" key="3">
    <source>
        <dbReference type="Proteomes" id="UP000570678"/>
    </source>
</evidence>
<dbReference type="SUPFAM" id="SSF53474">
    <property type="entry name" value="alpha/beta-Hydrolases"/>
    <property type="match status" value="1"/>
</dbReference>
<organism evidence="2 3">
    <name type="scientific">Nocardia flavorosea</name>
    <dbReference type="NCBI Taxonomy" id="53429"/>
    <lineage>
        <taxon>Bacteria</taxon>
        <taxon>Bacillati</taxon>
        <taxon>Actinomycetota</taxon>
        <taxon>Actinomycetes</taxon>
        <taxon>Mycobacteriales</taxon>
        <taxon>Nocardiaceae</taxon>
        <taxon>Nocardia</taxon>
    </lineage>
</organism>
<dbReference type="GO" id="GO:0016787">
    <property type="term" value="F:hydrolase activity"/>
    <property type="evidence" value="ECO:0007669"/>
    <property type="project" value="UniProtKB-KW"/>
</dbReference>
<name>A0A846YDU3_9NOCA</name>
<proteinExistence type="predicted"/>